<gene>
    <name evidence="1" type="ORF">V6N11_055905</name>
</gene>
<keyword evidence="2" id="KW-1185">Reference proteome</keyword>
<sequence length="127" mass="14451">MKNDDTKGGIKVFNSEENDNLIEENGNASSTVNKRLSLKKSQTVGRGVRKRKVWENESFEGLQKNPIQISKRRYLEHCKDLSCLLMELAVREESVEWSKELSPATSGTLDRESSFLLRSCCETLGRL</sequence>
<dbReference type="EMBL" id="JBBPBN010000009">
    <property type="protein sequence ID" value="KAK9031609.1"/>
    <property type="molecule type" value="Genomic_DNA"/>
</dbReference>
<organism evidence="1 2">
    <name type="scientific">Hibiscus sabdariffa</name>
    <name type="common">roselle</name>
    <dbReference type="NCBI Taxonomy" id="183260"/>
    <lineage>
        <taxon>Eukaryota</taxon>
        <taxon>Viridiplantae</taxon>
        <taxon>Streptophyta</taxon>
        <taxon>Embryophyta</taxon>
        <taxon>Tracheophyta</taxon>
        <taxon>Spermatophyta</taxon>
        <taxon>Magnoliopsida</taxon>
        <taxon>eudicotyledons</taxon>
        <taxon>Gunneridae</taxon>
        <taxon>Pentapetalae</taxon>
        <taxon>rosids</taxon>
        <taxon>malvids</taxon>
        <taxon>Malvales</taxon>
        <taxon>Malvaceae</taxon>
        <taxon>Malvoideae</taxon>
        <taxon>Hibiscus</taxon>
    </lineage>
</organism>
<name>A0ABR2T2W7_9ROSI</name>
<reference evidence="1 2" key="1">
    <citation type="journal article" date="2024" name="G3 (Bethesda)">
        <title>Genome assembly of Hibiscus sabdariffa L. provides insights into metabolisms of medicinal natural products.</title>
        <authorList>
            <person name="Kim T."/>
        </authorList>
    </citation>
    <scope>NUCLEOTIDE SEQUENCE [LARGE SCALE GENOMIC DNA]</scope>
    <source>
        <strain evidence="1">TK-2024</strain>
        <tissue evidence="1">Old leaves</tissue>
    </source>
</reference>
<dbReference type="Proteomes" id="UP001396334">
    <property type="component" value="Unassembled WGS sequence"/>
</dbReference>
<evidence type="ECO:0000313" key="1">
    <source>
        <dbReference type="EMBL" id="KAK9031609.1"/>
    </source>
</evidence>
<evidence type="ECO:0000313" key="2">
    <source>
        <dbReference type="Proteomes" id="UP001396334"/>
    </source>
</evidence>
<protein>
    <submittedName>
        <fullName evidence="1">Uncharacterized protein</fullName>
    </submittedName>
</protein>
<accession>A0ABR2T2W7</accession>
<proteinExistence type="predicted"/>
<comment type="caution">
    <text evidence="1">The sequence shown here is derived from an EMBL/GenBank/DDBJ whole genome shotgun (WGS) entry which is preliminary data.</text>
</comment>